<keyword evidence="6" id="KW-1185">Reference proteome</keyword>
<sequence length="462" mass="51587">MGSSSFVSVLRQSSVASADFEVTTRATSVSLKENLLISAKLQIYYARLYPPHRPCVMYVFVSVRLSFTIGLESPTHSSSSRHVFIVREGDPAMLQHDLLARFRSWSPSPPTVEERSTRDVTLLFDLHPFSFLHEHVIYRLEKKEHIPPWVTVYSGGKSRKTITNLAPSHPHRFRLKVMLKPSSTAVTAAIKYFGDETTVYENIKRDDDSDNKRLNWSEVNKADFVNTIVFDKKPLSSRTFEGRLEKSHEVVESLYSEEVWTSTQSEGTSVACFTLAVSCGYLKQVQQMLEERPELVSIMSSKSGLTPLSTAARKGDVCMVRFLLSLNVPLDQPSSGGQTPLMLAVLGGHAAVAGMLLDRGADIKARDINGLSVEHYAVDSCVPDLVELVLDRGGDVQVRDSNLWTPLFRAVNQLLLFVVMLVCQGASTAMIELLLRRGSRLDVTDRRNLTLISAARLLKDRQ</sequence>
<keyword evidence="1" id="KW-0677">Repeat</keyword>
<evidence type="ECO:0000313" key="5">
    <source>
        <dbReference type="EMBL" id="CAG9569081.1"/>
    </source>
</evidence>
<dbReference type="Gene3D" id="1.25.40.20">
    <property type="entry name" value="Ankyrin repeat-containing domain"/>
    <property type="match status" value="1"/>
</dbReference>
<organism evidence="5 6">
    <name type="scientific">Danaus chrysippus</name>
    <name type="common">African queen</name>
    <dbReference type="NCBI Taxonomy" id="151541"/>
    <lineage>
        <taxon>Eukaryota</taxon>
        <taxon>Metazoa</taxon>
        <taxon>Ecdysozoa</taxon>
        <taxon>Arthropoda</taxon>
        <taxon>Hexapoda</taxon>
        <taxon>Insecta</taxon>
        <taxon>Pterygota</taxon>
        <taxon>Neoptera</taxon>
        <taxon>Endopterygota</taxon>
        <taxon>Lepidoptera</taxon>
        <taxon>Glossata</taxon>
        <taxon>Ditrysia</taxon>
        <taxon>Papilionoidea</taxon>
        <taxon>Nymphalidae</taxon>
        <taxon>Danainae</taxon>
        <taxon>Danaini</taxon>
        <taxon>Danaina</taxon>
        <taxon>Danaus</taxon>
        <taxon>Anosia</taxon>
    </lineage>
</organism>
<keyword evidence="4" id="KW-0472">Membrane</keyword>
<dbReference type="PANTHER" id="PTHR24180:SF45">
    <property type="entry name" value="POLY [ADP-RIBOSE] POLYMERASE TANKYRASE"/>
    <property type="match status" value="1"/>
</dbReference>
<gene>
    <name evidence="5" type="ORF">DCHRY22_LOCUS8639</name>
</gene>
<evidence type="ECO:0000256" key="3">
    <source>
        <dbReference type="PROSITE-ProRule" id="PRU00023"/>
    </source>
</evidence>
<evidence type="ECO:0000256" key="4">
    <source>
        <dbReference type="SAM" id="Phobius"/>
    </source>
</evidence>
<evidence type="ECO:0000256" key="2">
    <source>
        <dbReference type="ARBA" id="ARBA00023043"/>
    </source>
</evidence>
<keyword evidence="4" id="KW-0812">Transmembrane</keyword>
<comment type="caution">
    <text evidence="5">The sequence shown here is derived from an EMBL/GenBank/DDBJ whole genome shotgun (WGS) entry which is preliminary data.</text>
</comment>
<dbReference type="AlphaFoldDB" id="A0A8J2VWB5"/>
<name>A0A8J2VWB5_9NEOP</name>
<dbReference type="Pfam" id="PF12796">
    <property type="entry name" value="Ank_2"/>
    <property type="match status" value="1"/>
</dbReference>
<feature type="transmembrane region" description="Helical" evidence="4">
    <location>
        <begin position="414"/>
        <end position="435"/>
    </location>
</feature>
<proteinExistence type="predicted"/>
<dbReference type="PROSITE" id="PS50297">
    <property type="entry name" value="ANK_REP_REGION"/>
    <property type="match status" value="2"/>
</dbReference>
<keyword evidence="2 3" id="KW-0040">ANK repeat</keyword>
<feature type="repeat" description="ANK" evidence="3">
    <location>
        <begin position="369"/>
        <end position="401"/>
    </location>
</feature>
<reference evidence="5" key="1">
    <citation type="submission" date="2021-09" db="EMBL/GenBank/DDBJ databases">
        <authorList>
            <person name="Martin H S."/>
        </authorList>
    </citation>
    <scope>NUCLEOTIDE SEQUENCE</scope>
</reference>
<dbReference type="SUPFAM" id="SSF48403">
    <property type="entry name" value="Ankyrin repeat"/>
    <property type="match status" value="1"/>
</dbReference>
<dbReference type="SMART" id="SM00248">
    <property type="entry name" value="ANK"/>
    <property type="match status" value="4"/>
</dbReference>
<dbReference type="InterPro" id="IPR051637">
    <property type="entry name" value="Ank_repeat_dom-contain_49"/>
</dbReference>
<dbReference type="OrthoDB" id="194358at2759"/>
<dbReference type="EMBL" id="CAKASE010000062">
    <property type="protein sequence ID" value="CAG9569081.1"/>
    <property type="molecule type" value="Genomic_DNA"/>
</dbReference>
<dbReference type="PROSITE" id="PS50088">
    <property type="entry name" value="ANK_REPEAT"/>
    <property type="match status" value="3"/>
</dbReference>
<feature type="repeat" description="ANK" evidence="3">
    <location>
        <begin position="303"/>
        <end position="335"/>
    </location>
</feature>
<dbReference type="InterPro" id="IPR036770">
    <property type="entry name" value="Ankyrin_rpt-contain_sf"/>
</dbReference>
<protein>
    <submittedName>
        <fullName evidence="5">(African queen) hypothetical protein</fullName>
    </submittedName>
</protein>
<dbReference type="SUPFAM" id="SSF49265">
    <property type="entry name" value="Fibronectin type III"/>
    <property type="match status" value="1"/>
</dbReference>
<keyword evidence="4" id="KW-1133">Transmembrane helix</keyword>
<dbReference type="PANTHER" id="PTHR24180">
    <property type="entry name" value="CYCLIN-DEPENDENT KINASE INHIBITOR 2C-RELATED"/>
    <property type="match status" value="1"/>
</dbReference>
<dbReference type="InterPro" id="IPR036116">
    <property type="entry name" value="FN3_sf"/>
</dbReference>
<dbReference type="InterPro" id="IPR002110">
    <property type="entry name" value="Ankyrin_rpt"/>
</dbReference>
<dbReference type="Proteomes" id="UP000789524">
    <property type="component" value="Unassembled WGS sequence"/>
</dbReference>
<evidence type="ECO:0000313" key="6">
    <source>
        <dbReference type="Proteomes" id="UP000789524"/>
    </source>
</evidence>
<evidence type="ECO:0000256" key="1">
    <source>
        <dbReference type="ARBA" id="ARBA00022737"/>
    </source>
</evidence>
<accession>A0A8J2VWB5</accession>
<feature type="repeat" description="ANK" evidence="3">
    <location>
        <begin position="336"/>
        <end position="368"/>
    </location>
</feature>